<evidence type="ECO:0000256" key="1">
    <source>
        <dbReference type="ARBA" id="ARBA00023002"/>
    </source>
</evidence>
<reference evidence="3 4" key="1">
    <citation type="journal article" date="2019" name="Int. J. Syst. Evol. Microbiol.">
        <title>The Global Catalogue of Microorganisms (GCM) 10K type strain sequencing project: providing services to taxonomists for standard genome sequencing and annotation.</title>
        <authorList>
            <consortium name="The Broad Institute Genomics Platform"/>
            <consortium name="The Broad Institute Genome Sequencing Center for Infectious Disease"/>
            <person name="Wu L."/>
            <person name="Ma J."/>
        </authorList>
    </citation>
    <scope>NUCLEOTIDE SEQUENCE [LARGE SCALE GENOMIC DNA]</scope>
    <source>
        <strain evidence="3 4">JCM 13318</strain>
    </source>
</reference>
<accession>A0ABN2AQA4</accession>
<dbReference type="InterPro" id="IPR016162">
    <property type="entry name" value="Ald_DH_N"/>
</dbReference>
<dbReference type="Gene3D" id="3.40.605.10">
    <property type="entry name" value="Aldehyde Dehydrogenase, Chain A, domain 1"/>
    <property type="match status" value="1"/>
</dbReference>
<organism evidence="3 4">
    <name type="scientific">Brevibacterium permense</name>
    <dbReference type="NCBI Taxonomy" id="234834"/>
    <lineage>
        <taxon>Bacteria</taxon>
        <taxon>Bacillati</taxon>
        <taxon>Actinomycetota</taxon>
        <taxon>Actinomycetes</taxon>
        <taxon>Micrococcales</taxon>
        <taxon>Brevibacteriaceae</taxon>
        <taxon>Brevibacterium</taxon>
    </lineage>
</organism>
<comment type="caution">
    <text evidence="3">The sequence shown here is derived from an EMBL/GenBank/DDBJ whole genome shotgun (WGS) entry which is preliminary data.</text>
</comment>
<dbReference type="InterPro" id="IPR015590">
    <property type="entry name" value="Aldehyde_DH_dom"/>
</dbReference>
<dbReference type="Pfam" id="PF00171">
    <property type="entry name" value="Aldedh"/>
    <property type="match status" value="1"/>
</dbReference>
<dbReference type="SUPFAM" id="SSF53720">
    <property type="entry name" value="ALDH-like"/>
    <property type="match status" value="1"/>
</dbReference>
<dbReference type="InterPro" id="IPR050740">
    <property type="entry name" value="Aldehyde_DH_Superfamily"/>
</dbReference>
<dbReference type="EMBL" id="BAAALX010000016">
    <property type="protein sequence ID" value="GAA1522602.1"/>
    <property type="molecule type" value="Genomic_DNA"/>
</dbReference>
<keyword evidence="4" id="KW-1185">Reference proteome</keyword>
<keyword evidence="1" id="KW-0560">Oxidoreductase</keyword>
<dbReference type="Gene3D" id="3.40.309.10">
    <property type="entry name" value="Aldehyde Dehydrogenase, Chain A, domain 2"/>
    <property type="match status" value="1"/>
</dbReference>
<dbReference type="PROSITE" id="PS00070">
    <property type="entry name" value="ALDEHYDE_DEHYDR_CYS"/>
    <property type="match status" value="1"/>
</dbReference>
<dbReference type="PANTHER" id="PTHR43353:SF5">
    <property type="entry name" value="SUCCINATE-SEMIALDEHYDE DEHYDROGENASE, MITOCHONDRIAL"/>
    <property type="match status" value="1"/>
</dbReference>
<protein>
    <submittedName>
        <fullName evidence="3">NAD-dependent succinate-semialdehyde dehydrogenase</fullName>
    </submittedName>
</protein>
<proteinExistence type="predicted"/>
<sequence length="492" mass="51676">MKPSNWTTLSAPHGQIDVPTGLFIGGEWRSASNSNTFDVQNPADETVIAAVADASLEDALEALEVATRVQNEWGTTTTRHRSNILRRAYDLLLERKEDIAWVMSLEMGKPLAEARGEVQVSADYIQWYSEQVPQQRGGYSDAPNGGYKIITTHQPVGPSYLVTPWNFPLSMGARKAGAALAAGCTVLIKPAALTPLSTHMFVQLLHDAGVPQGALNLITTSSASGQSKALMSRPTLRKVSFTGSTAVGTTLLKQAADHVMTSSMELGGNGPFIVLSDADPVEAAAGAAVAKFRNAGQVCVAANRIIVEKSVAPAFREAFLAKVAQLKVGPGTEDGVDVGPLVDGNQRNNVQKLLEDAIDQGAVVIAGGEAAPGAGYFFAPTVVANASLDSALATKEIFGPIASIYEAESDDQAIEAANNTPFGLVSYVYTRDITKAIQAAERLESGMVGINRPVVADPAAPFGGIKASGLGKEGGHSGIEEYQIEKYIAVTV</sequence>
<feature type="domain" description="Aldehyde dehydrogenase" evidence="2">
    <location>
        <begin position="28"/>
        <end position="486"/>
    </location>
</feature>
<evidence type="ECO:0000259" key="2">
    <source>
        <dbReference type="Pfam" id="PF00171"/>
    </source>
</evidence>
<evidence type="ECO:0000313" key="4">
    <source>
        <dbReference type="Proteomes" id="UP001500177"/>
    </source>
</evidence>
<dbReference type="InterPro" id="IPR016160">
    <property type="entry name" value="Ald_DH_CS_CYS"/>
</dbReference>
<evidence type="ECO:0000313" key="3">
    <source>
        <dbReference type="EMBL" id="GAA1522602.1"/>
    </source>
</evidence>
<gene>
    <name evidence="3" type="ORF">GCM10009690_27380</name>
</gene>
<dbReference type="CDD" id="cd07103">
    <property type="entry name" value="ALDH_F5_SSADH_GabD"/>
    <property type="match status" value="1"/>
</dbReference>
<dbReference type="InterPro" id="IPR016163">
    <property type="entry name" value="Ald_DH_C"/>
</dbReference>
<dbReference type="Proteomes" id="UP001500177">
    <property type="component" value="Unassembled WGS sequence"/>
</dbReference>
<dbReference type="PANTHER" id="PTHR43353">
    <property type="entry name" value="SUCCINATE-SEMIALDEHYDE DEHYDROGENASE, MITOCHONDRIAL"/>
    <property type="match status" value="1"/>
</dbReference>
<dbReference type="InterPro" id="IPR016161">
    <property type="entry name" value="Ald_DH/histidinol_DH"/>
</dbReference>
<name>A0ABN2AQA4_9MICO</name>